<dbReference type="Pfam" id="PF25816">
    <property type="entry name" value="RamC_N"/>
    <property type="match status" value="1"/>
</dbReference>
<name>A0ABR8L3J3_9ACTN</name>
<evidence type="ECO:0000256" key="6">
    <source>
        <dbReference type="ARBA" id="ARBA00022840"/>
    </source>
</evidence>
<evidence type="ECO:0000256" key="1">
    <source>
        <dbReference type="ARBA" id="ARBA00012513"/>
    </source>
</evidence>
<comment type="catalytic activity">
    <reaction evidence="7">
        <text>L-threonyl-[protein] + ATP = O-phospho-L-threonyl-[protein] + ADP + H(+)</text>
        <dbReference type="Rhea" id="RHEA:46608"/>
        <dbReference type="Rhea" id="RHEA-COMP:11060"/>
        <dbReference type="Rhea" id="RHEA-COMP:11605"/>
        <dbReference type="ChEBI" id="CHEBI:15378"/>
        <dbReference type="ChEBI" id="CHEBI:30013"/>
        <dbReference type="ChEBI" id="CHEBI:30616"/>
        <dbReference type="ChEBI" id="CHEBI:61977"/>
        <dbReference type="ChEBI" id="CHEBI:456216"/>
        <dbReference type="EC" id="2.7.11.1"/>
    </reaction>
</comment>
<dbReference type="SUPFAM" id="SSF158745">
    <property type="entry name" value="LanC-like"/>
    <property type="match status" value="1"/>
</dbReference>
<keyword evidence="12" id="KW-1185">Reference proteome</keyword>
<dbReference type="Proteomes" id="UP000653231">
    <property type="component" value="Unassembled WGS sequence"/>
</dbReference>
<feature type="domain" description="Protein kinase" evidence="10">
    <location>
        <begin position="265"/>
        <end position="563"/>
    </location>
</feature>
<dbReference type="NCBIfam" id="NF038151">
    <property type="entry name" value="lanthi_synth_III"/>
    <property type="match status" value="1"/>
</dbReference>
<protein>
    <recommendedName>
        <fullName evidence="1">non-specific serine/threonine protein kinase</fullName>
        <ecNumber evidence="1">2.7.11.1</ecNumber>
    </recommendedName>
</protein>
<keyword evidence="2" id="KW-0723">Serine/threonine-protein kinase</keyword>
<dbReference type="InterPro" id="IPR007822">
    <property type="entry name" value="LANC-like"/>
</dbReference>
<dbReference type="PROSITE" id="PS50011">
    <property type="entry name" value="PROTEIN_KINASE_DOM"/>
    <property type="match status" value="1"/>
</dbReference>
<keyword evidence="6" id="KW-0067">ATP-binding</keyword>
<evidence type="ECO:0000313" key="12">
    <source>
        <dbReference type="Proteomes" id="UP000653231"/>
    </source>
</evidence>
<dbReference type="InterPro" id="IPR011009">
    <property type="entry name" value="Kinase-like_dom_sf"/>
</dbReference>
<accession>A0ABR8L3J3</accession>
<dbReference type="CDD" id="cd04791">
    <property type="entry name" value="LanC_SerThrkinase"/>
    <property type="match status" value="1"/>
</dbReference>
<comment type="caution">
    <text evidence="11">The sequence shown here is derived from an EMBL/GenBank/DDBJ whole genome shotgun (WGS) entry which is preliminary data.</text>
</comment>
<evidence type="ECO:0000256" key="9">
    <source>
        <dbReference type="SAM" id="MobiDB-lite"/>
    </source>
</evidence>
<reference evidence="11 12" key="1">
    <citation type="submission" date="2020-09" db="EMBL/GenBank/DDBJ databases">
        <title>Actinomycete isolated from the Camponotus japonicus Mayr.</title>
        <authorList>
            <person name="Gong X."/>
        </authorList>
    </citation>
    <scope>NUCLEOTIDE SEQUENCE [LARGE SCALE GENOMIC DNA]</scope>
    <source>
        <strain evidence="11 12">2C-HV3</strain>
    </source>
</reference>
<keyword evidence="5" id="KW-0418">Kinase</keyword>
<evidence type="ECO:0000256" key="3">
    <source>
        <dbReference type="ARBA" id="ARBA00022679"/>
    </source>
</evidence>
<dbReference type="InterPro" id="IPR053524">
    <property type="entry name" value="Aerial_hyphae_peptide-synth"/>
</dbReference>
<dbReference type="Gene3D" id="1.50.10.20">
    <property type="match status" value="1"/>
</dbReference>
<dbReference type="PANTHER" id="PTHR24363">
    <property type="entry name" value="SERINE/THREONINE PROTEIN KINASE"/>
    <property type="match status" value="1"/>
</dbReference>
<feature type="region of interest" description="Disordered" evidence="9">
    <location>
        <begin position="882"/>
        <end position="910"/>
    </location>
</feature>
<dbReference type="InterPro" id="IPR058053">
    <property type="entry name" value="RamC_C"/>
</dbReference>
<keyword evidence="3" id="KW-0808">Transferase</keyword>
<sequence length="910" mass="99003">MTASRFVICRFHKAQLTGVTWPFSLFPEFFDVTGLRGHLVISKYEIYCLADPLFYDTLDTKRAEHPDFAIAARPTPDGWAHAESETWLHYAPVGAGLPTQGWKIHISSSVPEAERVIAAAWDYCVPRGLAFKFLRGRRVMTMQNSKYAFRGSSGKLVTIYPVDEAQLELTLKELAEILDGVEGPYILSDLRYGDGPLFVRYGGFAERHCLDDNGERVLAIEDADGNLVPDVRGPAFALPSWVTLPAFLEPHLAARNAVTLEGVPYDVESVLHFSNGGGVYLGRDRRTGEKVVLKEGRPHAGLDVEGRDAVTRLRHEAAIMERLAGLDVVPALRDYFTAGEHHFLVQEYVDGTSLSQLIAQRHPLTRADRTPELDADYTEWAIGMLAKVRAAVSALHERGVVFGDLHPFNILVDGDRVVLIDFEVSSPVEERRRPTLANPGFVPPRELAGVEADEYALACLHLGVFAPMTTMLLQLHRPKAAQLGRLIVETFPVPPALIEGAVRTILGEDPPAPQPSRLPRPDRLTEGWPAVRDALAKAILASATPDREDRLFPGDIVQFEPGGGVSLANGAAGVLYALAATGAGRFPEHEEWLIRQAARPGIGPGFYDGLHGVAYALEALGRREEALDVARRCARELREGLDLSLYRGLSGVALTLMHLHDATGEPELRERAAQVVGVVADRLGGPDDVPEISGGRHPHAGLMYGSSGPALMFLHAYERTGDPGLLDLAATALRQDLRRCVGREDGQLQVQQGWRTNPYLDEGSAGIGLVLDRYLTHRHDEIFAESLAAIRPVTTLHYYVQSGLFAGRAGMIACLSSGSRPDPEAAAAQIARLAWHELPHQDGLAFPGAQLLRLSMDLSTGSAGVLLALGTALHDEPVHLPFLEPPGRSQAQGPLRTAAGSNVPTSPGRR</sequence>
<dbReference type="InterPro" id="IPR057929">
    <property type="entry name" value="RamC_N"/>
</dbReference>
<gene>
    <name evidence="11" type="primary">lanKC</name>
    <name evidence="11" type="ORF">IEQ31_20325</name>
</gene>
<feature type="compositionally biased region" description="Polar residues" evidence="9">
    <location>
        <begin position="899"/>
        <end position="910"/>
    </location>
</feature>
<dbReference type="EC" id="2.7.11.1" evidence="1"/>
<organism evidence="11 12">
    <name type="scientific">Microbispora bryophytorum subsp. camponoti</name>
    <dbReference type="NCBI Taxonomy" id="1677852"/>
    <lineage>
        <taxon>Bacteria</taxon>
        <taxon>Bacillati</taxon>
        <taxon>Actinomycetota</taxon>
        <taxon>Actinomycetes</taxon>
        <taxon>Streptosporangiales</taxon>
        <taxon>Streptosporangiaceae</taxon>
        <taxon>Microbispora</taxon>
    </lineage>
</organism>
<dbReference type="SMART" id="SM00220">
    <property type="entry name" value="S_TKc"/>
    <property type="match status" value="1"/>
</dbReference>
<dbReference type="SMART" id="SM01260">
    <property type="entry name" value="LANC_like"/>
    <property type="match status" value="1"/>
</dbReference>
<dbReference type="InterPro" id="IPR000719">
    <property type="entry name" value="Prot_kinase_dom"/>
</dbReference>
<dbReference type="EMBL" id="JACXRZ010000014">
    <property type="protein sequence ID" value="MBD3145520.1"/>
    <property type="molecule type" value="Genomic_DNA"/>
</dbReference>
<evidence type="ECO:0000256" key="5">
    <source>
        <dbReference type="ARBA" id="ARBA00022777"/>
    </source>
</evidence>
<evidence type="ECO:0000256" key="8">
    <source>
        <dbReference type="ARBA" id="ARBA00048679"/>
    </source>
</evidence>
<dbReference type="SUPFAM" id="SSF56112">
    <property type="entry name" value="Protein kinase-like (PK-like)"/>
    <property type="match status" value="1"/>
</dbReference>
<proteinExistence type="predicted"/>
<evidence type="ECO:0000256" key="7">
    <source>
        <dbReference type="ARBA" id="ARBA00047899"/>
    </source>
</evidence>
<evidence type="ECO:0000256" key="2">
    <source>
        <dbReference type="ARBA" id="ARBA00022527"/>
    </source>
</evidence>
<dbReference type="PANTHER" id="PTHR24363:SF0">
    <property type="entry name" value="SERINE_THREONINE KINASE LIKE DOMAIN CONTAINING 1"/>
    <property type="match status" value="1"/>
</dbReference>
<evidence type="ECO:0000259" key="10">
    <source>
        <dbReference type="PROSITE" id="PS50011"/>
    </source>
</evidence>
<dbReference type="Gene3D" id="1.10.510.10">
    <property type="entry name" value="Transferase(Phosphotransferase) domain 1"/>
    <property type="match status" value="1"/>
</dbReference>
<evidence type="ECO:0000256" key="4">
    <source>
        <dbReference type="ARBA" id="ARBA00022741"/>
    </source>
</evidence>
<evidence type="ECO:0000313" key="11">
    <source>
        <dbReference type="EMBL" id="MBD3145520.1"/>
    </source>
</evidence>
<dbReference type="Pfam" id="PF00069">
    <property type="entry name" value="Pkinase"/>
    <property type="match status" value="1"/>
</dbReference>
<keyword evidence="4" id="KW-0547">Nucleotide-binding</keyword>
<comment type="catalytic activity">
    <reaction evidence="8">
        <text>L-seryl-[protein] + ATP = O-phospho-L-seryl-[protein] + ADP + H(+)</text>
        <dbReference type="Rhea" id="RHEA:17989"/>
        <dbReference type="Rhea" id="RHEA-COMP:9863"/>
        <dbReference type="Rhea" id="RHEA-COMP:11604"/>
        <dbReference type="ChEBI" id="CHEBI:15378"/>
        <dbReference type="ChEBI" id="CHEBI:29999"/>
        <dbReference type="ChEBI" id="CHEBI:30616"/>
        <dbReference type="ChEBI" id="CHEBI:83421"/>
        <dbReference type="ChEBI" id="CHEBI:456216"/>
        <dbReference type="EC" id="2.7.11.1"/>
    </reaction>
</comment>
<dbReference type="Pfam" id="PF05147">
    <property type="entry name" value="LANC_like"/>
    <property type="match status" value="1"/>
</dbReference>